<organism evidence="3 4">
    <name type="scientific">Kluyveromyces lactis (strain ATCC 8585 / CBS 2359 / DSM 70799 / NBRC 1267 / NRRL Y-1140 / WM37)</name>
    <name type="common">Yeast</name>
    <name type="synonym">Candida sphaerica</name>
    <dbReference type="NCBI Taxonomy" id="284590"/>
    <lineage>
        <taxon>Eukaryota</taxon>
        <taxon>Fungi</taxon>
        <taxon>Dikarya</taxon>
        <taxon>Ascomycota</taxon>
        <taxon>Saccharomycotina</taxon>
        <taxon>Saccharomycetes</taxon>
        <taxon>Saccharomycetales</taxon>
        <taxon>Saccharomycetaceae</taxon>
        <taxon>Kluyveromyces</taxon>
    </lineage>
</organism>
<evidence type="ECO:0000313" key="4">
    <source>
        <dbReference type="Proteomes" id="UP000000598"/>
    </source>
</evidence>
<dbReference type="HOGENOM" id="CLU_311915_0_0_1"/>
<name>Q6CMY3_KLULA</name>
<dbReference type="eggNOG" id="KOG2588">
    <property type="taxonomic scope" value="Eukaryota"/>
</dbReference>
<feature type="region of interest" description="Disordered" evidence="1">
    <location>
        <begin position="125"/>
        <end position="145"/>
    </location>
</feature>
<protein>
    <submittedName>
        <fullName evidence="3">KLLA0E16765p</fullName>
    </submittedName>
</protein>
<feature type="region of interest" description="Disordered" evidence="1">
    <location>
        <begin position="259"/>
        <end position="330"/>
    </location>
</feature>
<dbReference type="InParanoid" id="Q6CMY3"/>
<dbReference type="InterPro" id="IPR019006">
    <property type="entry name" value="Sre1_C"/>
</dbReference>
<proteinExistence type="predicted"/>
<feature type="domain" description="BHLH" evidence="2">
    <location>
        <begin position="327"/>
        <end position="402"/>
    </location>
</feature>
<accession>Q6CMY3</accession>
<feature type="compositionally biased region" description="Polar residues" evidence="1">
    <location>
        <begin position="157"/>
        <end position="176"/>
    </location>
</feature>
<dbReference type="PROSITE" id="PS50888">
    <property type="entry name" value="BHLH"/>
    <property type="match status" value="1"/>
</dbReference>
<dbReference type="Gene3D" id="4.10.280.10">
    <property type="entry name" value="Helix-loop-helix DNA-binding domain"/>
    <property type="match status" value="1"/>
</dbReference>
<dbReference type="KEGG" id="kla:KLLA0_E16765g"/>
<dbReference type="Pfam" id="PF00010">
    <property type="entry name" value="HLH"/>
    <property type="match status" value="1"/>
</dbReference>
<feature type="region of interest" description="Disordered" evidence="1">
    <location>
        <begin position="157"/>
        <end position="184"/>
    </location>
</feature>
<gene>
    <name evidence="3" type="ORF">KLLA0_E16765g</name>
</gene>
<feature type="region of interest" description="Disordered" evidence="1">
    <location>
        <begin position="420"/>
        <end position="457"/>
    </location>
</feature>
<dbReference type="AlphaFoldDB" id="Q6CMY3"/>
<evidence type="ECO:0000259" key="2">
    <source>
        <dbReference type="PROSITE" id="PS50888"/>
    </source>
</evidence>
<dbReference type="EMBL" id="CR382125">
    <property type="protein sequence ID" value="CAG99793.1"/>
    <property type="molecule type" value="Genomic_DNA"/>
</dbReference>
<dbReference type="STRING" id="284590.Q6CMY3"/>
<evidence type="ECO:0000256" key="1">
    <source>
        <dbReference type="SAM" id="MobiDB-lite"/>
    </source>
</evidence>
<dbReference type="InterPro" id="IPR052099">
    <property type="entry name" value="Regulatory_TF_Diverse"/>
</dbReference>
<keyword evidence="4" id="KW-1185">Reference proteome</keyword>
<feature type="compositionally biased region" description="Acidic residues" evidence="1">
    <location>
        <begin position="897"/>
        <end position="933"/>
    </location>
</feature>
<feature type="compositionally biased region" description="Polar residues" evidence="1">
    <location>
        <begin position="125"/>
        <end position="136"/>
    </location>
</feature>
<dbReference type="SMART" id="SM00353">
    <property type="entry name" value="HLH"/>
    <property type="match status" value="1"/>
</dbReference>
<dbReference type="Proteomes" id="UP000000598">
    <property type="component" value="Chromosome E"/>
</dbReference>
<sequence length="941" mass="103180">MPFTHSVNLGAPSSFSEVDMFLQSLTSEESSDADSYDFFSPESQQMRQSFQSTGTNGNGNININGNGYVNGRSQMDSVPQGAFNPQYLNAGMKARDSDDVSPSSVGVSGMASVSIGQVPQDVRSMRSSNGISSLGTSPHGYNEQTFIPQSLPLDQVNSASFGSTSSSDHYNNNSPFDLSDTELKPSITNDTDLVPHVMIKSESDSWGEYNGRNGGVNAPNRNEAKSGYLVVDNKLGPINLTSAAISGAAAAAAAAAATTTNRPGSTFTGNVGSSSSSSDIMMRGDMGLQPSSSPAESNDSRSSHGTIGVGSYGNGTSANGKVGKPKKERTSHNVIEKKYRTNINNKIVQLKEIIPSLCVTMKREEGIPVTELDHLRLDGLQPAKKLNKASILVKTIEYIQHLENHVERLKLENEQLKQGQTFSTPLSVRNNSTSESSNGHQSSSDTTPHYHSGANVSNAYPTDVNASSSFRNKMLLDGLAMTMGANCFNGDSSDFQTVRGLMAMPVFHYSPMNGFTVSNSNGNINVFSSFLSLFRLGAFFFIIFYLVTQLISEKQSSKPQANVADFVVDYADSLKFNSNSNIVETLKKTLFINKLKYPENSMERLENEIMKCFAIKLWKSPFKILVSNQVEKTWSSLTKKVNDINEKSKDGIDNQDWKAITNILEASIEETLGNETLLSKLTESKDGFNLSSFVQFVNSSIINQKVESVINDVFLVSCEDDESAVSQIDDIFKDSVKGNKEFESLGLTPILDCIFHPSNNHIKELTDKLKVEKSSLDADSKNDIVRILHSCIISSLISEKKFYEVSYWVNRIPLSLLDENLSILSVFSLYIAIKKVLDNHENIEDISKISAKLEYISGKLRIWIGSNSGNTLQLDTRGKLVDFFVDSALKFNSLVGSDDEEDEDHDDDEYDLDDEEDGDLFDDDDNEDLETDQTELGGKLN</sequence>
<dbReference type="SUPFAM" id="SSF47459">
    <property type="entry name" value="HLH, helix-loop-helix DNA-binding domain"/>
    <property type="match status" value="1"/>
</dbReference>
<feature type="compositionally biased region" description="Polar residues" evidence="1">
    <location>
        <begin position="261"/>
        <end position="272"/>
    </location>
</feature>
<dbReference type="Pfam" id="PF09427">
    <property type="entry name" value="DUF2014"/>
    <property type="match status" value="1"/>
</dbReference>
<dbReference type="PaxDb" id="284590-Q6CMY3"/>
<evidence type="ECO:0000313" key="3">
    <source>
        <dbReference type="EMBL" id="CAG99793.1"/>
    </source>
</evidence>
<dbReference type="InterPro" id="IPR036638">
    <property type="entry name" value="HLH_DNA-bd_sf"/>
</dbReference>
<dbReference type="GO" id="GO:0046983">
    <property type="term" value="F:protein dimerization activity"/>
    <property type="evidence" value="ECO:0007669"/>
    <property type="project" value="InterPro"/>
</dbReference>
<dbReference type="InterPro" id="IPR011598">
    <property type="entry name" value="bHLH_dom"/>
</dbReference>
<reference evidence="3 4" key="1">
    <citation type="journal article" date="2004" name="Nature">
        <title>Genome evolution in yeasts.</title>
        <authorList>
            <consortium name="Genolevures"/>
            <person name="Dujon B."/>
            <person name="Sherman D."/>
            <person name="Fischer G."/>
            <person name="Durrens P."/>
            <person name="Casaregola S."/>
            <person name="Lafontaine I."/>
            <person name="de Montigny J."/>
            <person name="Marck C."/>
            <person name="Neuveglise C."/>
            <person name="Talla E."/>
            <person name="Goffard N."/>
            <person name="Frangeul L."/>
            <person name="Aigle M."/>
            <person name="Anthouard V."/>
            <person name="Babour A."/>
            <person name="Barbe V."/>
            <person name="Barnay S."/>
            <person name="Blanchin S."/>
            <person name="Beckerich J.M."/>
            <person name="Beyne E."/>
            <person name="Bleykasten C."/>
            <person name="Boisrame A."/>
            <person name="Boyer J."/>
            <person name="Cattolico L."/>
            <person name="Confanioleri F."/>
            <person name="de Daruvar A."/>
            <person name="Despons L."/>
            <person name="Fabre E."/>
            <person name="Fairhead C."/>
            <person name="Ferry-Dumazet H."/>
            <person name="Groppi A."/>
            <person name="Hantraye F."/>
            <person name="Hennequin C."/>
            <person name="Jauniaux N."/>
            <person name="Joyet P."/>
            <person name="Kachouri R."/>
            <person name="Kerrest A."/>
            <person name="Koszul R."/>
            <person name="Lemaire M."/>
            <person name="Lesur I."/>
            <person name="Ma L."/>
            <person name="Muller H."/>
            <person name="Nicaud J.M."/>
            <person name="Nikolski M."/>
            <person name="Oztas S."/>
            <person name="Ozier-Kalogeropoulos O."/>
            <person name="Pellenz S."/>
            <person name="Potier S."/>
            <person name="Richard G.F."/>
            <person name="Straub M.L."/>
            <person name="Suleau A."/>
            <person name="Swennene D."/>
            <person name="Tekaia F."/>
            <person name="Wesolowski-Louvel M."/>
            <person name="Westhof E."/>
            <person name="Wirth B."/>
            <person name="Zeniou-Meyer M."/>
            <person name="Zivanovic I."/>
            <person name="Bolotin-Fukuhara M."/>
            <person name="Thierry A."/>
            <person name="Bouchier C."/>
            <person name="Caudron B."/>
            <person name="Scarpelli C."/>
            <person name="Gaillardin C."/>
            <person name="Weissenbach J."/>
            <person name="Wincker P."/>
            <person name="Souciet J.L."/>
        </authorList>
    </citation>
    <scope>NUCLEOTIDE SEQUENCE [LARGE SCALE GENOMIC DNA]</scope>
    <source>
        <strain evidence="4">ATCC 8585 / CBS 2359 / DSM 70799 / NBRC 1267 / NRRL Y-1140 / WM37</strain>
    </source>
</reference>
<dbReference type="PANTHER" id="PTHR47336:SF2">
    <property type="entry name" value="TRANSCRIPTION FACTOR HMS1-RELATED"/>
    <property type="match status" value="1"/>
</dbReference>
<feature type="region of interest" description="Disordered" evidence="1">
    <location>
        <begin position="896"/>
        <end position="941"/>
    </location>
</feature>
<dbReference type="OMA" id="IEWEMIT"/>
<dbReference type="PANTHER" id="PTHR47336">
    <property type="entry name" value="TRANSCRIPTION FACTOR HMS1-RELATED"/>
    <property type="match status" value="1"/>
</dbReference>